<evidence type="ECO:0008006" key="4">
    <source>
        <dbReference type="Google" id="ProtNLM"/>
    </source>
</evidence>
<dbReference type="OrthoDB" id="246730at2"/>
<sequence>MTRWFVLVLVAAVGWLTQAGAVWAAEPVGRYAVVVNKGVAAGPWGKVVKFLETKHKAKTFAYDKAPEDVRKDVGAYRPRYVCFVCPPTEDFPAFAAVANKFCRTLDDDPYVDAIWGILTGLDADHAMELATAEPVVIRRAFTKTLGPWLNWVPEGEYVTEWTRDRGELGAKKVGTDFAVKTGGPTSDADDAKLVHKLLAEDSFDLIIGSGHGGHNNWMLMYPSGKGFLTAKDGKLAMTASGVDLPLAGKRPKVYWAVGNCLTGVVNSGRNNFKDSYALAWMKNGTRQYVGAVQSTWYELNWNMADWFLKQEGRWTFSESLFLLRQWSHYLLTENVVTGRDREGTAFTDGIFVLYGDPALEARVEKTRDPALTETLDVRETGVKDVVRMTYTVTVNFVGEGNKRTAEKFGGWRIFCHLLPYQVTDVAIEKSDFAKVVCPGETLIWDAGKGLKVGDVRSVTFTAKRVPD</sequence>
<accession>A0A5C1APE8</accession>
<evidence type="ECO:0000313" key="2">
    <source>
        <dbReference type="EMBL" id="QEL19622.1"/>
    </source>
</evidence>
<organism evidence="2 3">
    <name type="scientific">Limnoglobus roseus</name>
    <dbReference type="NCBI Taxonomy" id="2598579"/>
    <lineage>
        <taxon>Bacteria</taxon>
        <taxon>Pseudomonadati</taxon>
        <taxon>Planctomycetota</taxon>
        <taxon>Planctomycetia</taxon>
        <taxon>Gemmatales</taxon>
        <taxon>Gemmataceae</taxon>
        <taxon>Limnoglobus</taxon>
    </lineage>
</organism>
<dbReference type="RefSeq" id="WP_149113992.1">
    <property type="nucleotide sequence ID" value="NZ_CP042425.1"/>
</dbReference>
<feature type="chain" id="PRO_5022769048" description="Gingipain domain-containing protein" evidence="1">
    <location>
        <begin position="25"/>
        <end position="467"/>
    </location>
</feature>
<gene>
    <name evidence="2" type="ORF">PX52LOC_06698</name>
</gene>
<dbReference type="KEGG" id="lrs:PX52LOC_06698"/>
<feature type="signal peptide" evidence="1">
    <location>
        <begin position="1"/>
        <end position="24"/>
    </location>
</feature>
<name>A0A5C1APE8_9BACT</name>
<proteinExistence type="predicted"/>
<evidence type="ECO:0000256" key="1">
    <source>
        <dbReference type="SAM" id="SignalP"/>
    </source>
</evidence>
<dbReference type="EMBL" id="CP042425">
    <property type="protein sequence ID" value="QEL19622.1"/>
    <property type="molecule type" value="Genomic_DNA"/>
</dbReference>
<protein>
    <recommendedName>
        <fullName evidence="4">Gingipain domain-containing protein</fullName>
    </recommendedName>
</protein>
<dbReference type="AlphaFoldDB" id="A0A5C1APE8"/>
<evidence type="ECO:0000313" key="3">
    <source>
        <dbReference type="Proteomes" id="UP000324974"/>
    </source>
</evidence>
<keyword evidence="3" id="KW-1185">Reference proteome</keyword>
<reference evidence="3" key="1">
    <citation type="submission" date="2019-08" db="EMBL/GenBank/DDBJ databases">
        <title>Limnoglobus roseus gen. nov., sp. nov., a novel freshwater planctomycete with a giant genome from the family Gemmataceae.</title>
        <authorList>
            <person name="Kulichevskaya I.S."/>
            <person name="Naumoff D.G."/>
            <person name="Miroshnikov K."/>
            <person name="Ivanova A."/>
            <person name="Philippov D.A."/>
            <person name="Hakobyan A."/>
            <person name="Rijpstra I.C."/>
            <person name="Sinninghe Damste J.S."/>
            <person name="Liesack W."/>
            <person name="Dedysh S.N."/>
        </authorList>
    </citation>
    <scope>NUCLEOTIDE SEQUENCE [LARGE SCALE GENOMIC DNA]</scope>
    <source>
        <strain evidence="3">PX52</strain>
    </source>
</reference>
<dbReference type="Proteomes" id="UP000324974">
    <property type="component" value="Chromosome"/>
</dbReference>
<keyword evidence="1" id="KW-0732">Signal</keyword>